<reference evidence="1" key="1">
    <citation type="submission" date="2023-12" db="EMBL/GenBank/DDBJ databases">
        <title>Genome assembly of Anisodus tanguticus.</title>
        <authorList>
            <person name="Wang Y.-J."/>
        </authorList>
    </citation>
    <scope>NUCLEOTIDE SEQUENCE</scope>
    <source>
        <strain evidence="1">KB-2021</strain>
        <tissue evidence="1">Leaf</tissue>
    </source>
</reference>
<protein>
    <submittedName>
        <fullName evidence="1">Uncharacterized protein</fullName>
    </submittedName>
</protein>
<name>A0AAE1RW23_9SOLA</name>
<organism evidence="1 2">
    <name type="scientific">Anisodus tanguticus</name>
    <dbReference type="NCBI Taxonomy" id="243964"/>
    <lineage>
        <taxon>Eukaryota</taxon>
        <taxon>Viridiplantae</taxon>
        <taxon>Streptophyta</taxon>
        <taxon>Embryophyta</taxon>
        <taxon>Tracheophyta</taxon>
        <taxon>Spermatophyta</taxon>
        <taxon>Magnoliopsida</taxon>
        <taxon>eudicotyledons</taxon>
        <taxon>Gunneridae</taxon>
        <taxon>Pentapetalae</taxon>
        <taxon>asterids</taxon>
        <taxon>lamiids</taxon>
        <taxon>Solanales</taxon>
        <taxon>Solanaceae</taxon>
        <taxon>Solanoideae</taxon>
        <taxon>Hyoscyameae</taxon>
        <taxon>Anisodus</taxon>
    </lineage>
</organism>
<dbReference type="EMBL" id="JAVYJV010000011">
    <property type="protein sequence ID" value="KAK4358951.1"/>
    <property type="molecule type" value="Genomic_DNA"/>
</dbReference>
<keyword evidence="2" id="KW-1185">Reference proteome</keyword>
<accession>A0AAE1RW23</accession>
<gene>
    <name evidence="1" type="ORF">RND71_021180</name>
</gene>
<evidence type="ECO:0000313" key="1">
    <source>
        <dbReference type="EMBL" id="KAK4358951.1"/>
    </source>
</evidence>
<sequence length="111" mass="12546">MESVLVKVQLNDGYKLERLNGLNYKCWSLKMEYLLTIAKNEQFKTVLATVLKAISYGDFLSSDLWRLRSKVGGALQNRRRSRGSVRGGASGFQCTASKIRMSLPDCRPILE</sequence>
<dbReference type="Proteomes" id="UP001291623">
    <property type="component" value="Unassembled WGS sequence"/>
</dbReference>
<dbReference type="AlphaFoldDB" id="A0AAE1RW23"/>
<proteinExistence type="predicted"/>
<evidence type="ECO:0000313" key="2">
    <source>
        <dbReference type="Proteomes" id="UP001291623"/>
    </source>
</evidence>
<comment type="caution">
    <text evidence="1">The sequence shown here is derived from an EMBL/GenBank/DDBJ whole genome shotgun (WGS) entry which is preliminary data.</text>
</comment>